<organism evidence="1 2">
    <name type="scientific">Rhizobium leucaenae</name>
    <dbReference type="NCBI Taxonomy" id="29450"/>
    <lineage>
        <taxon>Bacteria</taxon>
        <taxon>Pseudomonadati</taxon>
        <taxon>Pseudomonadota</taxon>
        <taxon>Alphaproteobacteria</taxon>
        <taxon>Hyphomicrobiales</taxon>
        <taxon>Rhizobiaceae</taxon>
        <taxon>Rhizobium/Agrobacterium group</taxon>
        <taxon>Rhizobium</taxon>
    </lineage>
</organism>
<comment type="caution">
    <text evidence="1">The sequence shown here is derived from an EMBL/GenBank/DDBJ whole genome shotgun (WGS) entry which is preliminary data.</text>
</comment>
<protein>
    <submittedName>
        <fullName evidence="1">Putative HNH restriction endonuclease</fullName>
    </submittedName>
</protein>
<dbReference type="EMBL" id="JACIIG010000013">
    <property type="protein sequence ID" value="MBB4570332.1"/>
    <property type="molecule type" value="Genomic_DNA"/>
</dbReference>
<keyword evidence="1" id="KW-0255">Endonuclease</keyword>
<accession>A0A7W7EMA8</accession>
<dbReference type="Proteomes" id="UP000543836">
    <property type="component" value="Unassembled WGS sequence"/>
</dbReference>
<gene>
    <name evidence="1" type="ORF">GGE60_004469</name>
</gene>
<sequence length="50" mass="5466">MVPLAEAGERKTRLADLALLCACHRLIHRVMVSKTRWVGLAEARALLAPG</sequence>
<keyword evidence="2" id="KW-1185">Reference proteome</keyword>
<keyword evidence="1" id="KW-0378">Hydrolase</keyword>
<dbReference type="GO" id="GO:0004519">
    <property type="term" value="F:endonuclease activity"/>
    <property type="evidence" value="ECO:0007669"/>
    <property type="project" value="UniProtKB-KW"/>
</dbReference>
<evidence type="ECO:0000313" key="1">
    <source>
        <dbReference type="EMBL" id="MBB4570332.1"/>
    </source>
</evidence>
<dbReference type="AlphaFoldDB" id="A0A7W7EMA8"/>
<evidence type="ECO:0000313" key="2">
    <source>
        <dbReference type="Proteomes" id="UP000543836"/>
    </source>
</evidence>
<proteinExistence type="predicted"/>
<keyword evidence="1" id="KW-0540">Nuclease</keyword>
<name>A0A7W7EMA8_9HYPH</name>
<reference evidence="1 2" key="1">
    <citation type="submission" date="2020-08" db="EMBL/GenBank/DDBJ databases">
        <title>Genomic Encyclopedia of Type Strains, Phase IV (KMG-V): Genome sequencing to study the core and pangenomes of soil and plant-associated prokaryotes.</title>
        <authorList>
            <person name="Whitman W."/>
        </authorList>
    </citation>
    <scope>NUCLEOTIDE SEQUENCE [LARGE SCALE GENOMIC DNA]</scope>
    <source>
        <strain evidence="1 2">SEMIA 492</strain>
    </source>
</reference>